<geneLocation type="plasmid" evidence="1 2">
    <name>pG9842_140</name>
</geneLocation>
<dbReference type="HOGENOM" id="CLU_2551086_0_0_9"/>
<keyword evidence="1" id="KW-0614">Plasmid</keyword>
<dbReference type="KEGG" id="bcg:BCG9842_A0059"/>
<accession>B7IZQ2</accession>
<dbReference type="RefSeq" id="WP_000809628.1">
    <property type="nucleotide sequence ID" value="NC_011774.1"/>
</dbReference>
<dbReference type="EMBL" id="CP001188">
    <property type="protein sequence ID" value="ACK98713.1"/>
    <property type="molecule type" value="Genomic_DNA"/>
</dbReference>
<evidence type="ECO:0000313" key="1">
    <source>
        <dbReference type="EMBL" id="ACK98713.1"/>
    </source>
</evidence>
<gene>
    <name evidence="1" type="ordered locus">BCG9842_A0059</name>
</gene>
<proteinExistence type="predicted"/>
<dbReference type="Proteomes" id="UP000006744">
    <property type="component" value="Plasmid pG9842_140"/>
</dbReference>
<dbReference type="AlphaFoldDB" id="B7IZQ2"/>
<sequence length="82" mass="9490">MKQILQEIKKVPIEIYPFFEAPNRYKSLSLMDGNEQFIIIGTKGYSDQVESIAKNVGFTYQMIQFNGADQNELKSIAITYYK</sequence>
<evidence type="ECO:0000313" key="2">
    <source>
        <dbReference type="Proteomes" id="UP000006744"/>
    </source>
</evidence>
<name>B7IZQ2_BACC2</name>
<reference evidence="1 2" key="1">
    <citation type="submission" date="2008-10" db="EMBL/GenBank/DDBJ databases">
        <title>Genome sequence of Bacillus cereus G9842.</title>
        <authorList>
            <person name="Dodson R.J."/>
            <person name="Durkin A.S."/>
            <person name="Rosovitz M.J."/>
            <person name="Rasko D.A."/>
            <person name="Hoffmaster A."/>
            <person name="Ravel J."/>
            <person name="Sutton G."/>
        </authorList>
    </citation>
    <scope>NUCLEOTIDE SEQUENCE [LARGE SCALE GENOMIC DNA]</scope>
    <source>
        <strain evidence="1 2">G9842</strain>
        <plasmid evidence="1 2">pG9842_140</plasmid>
    </source>
</reference>
<protein>
    <submittedName>
        <fullName evidence="1">Uncharacterized protein</fullName>
    </submittedName>
</protein>
<organism evidence="1 2">
    <name type="scientific">Bacillus cereus (strain G9842)</name>
    <dbReference type="NCBI Taxonomy" id="405531"/>
    <lineage>
        <taxon>Bacteria</taxon>
        <taxon>Bacillati</taxon>
        <taxon>Bacillota</taxon>
        <taxon>Bacilli</taxon>
        <taxon>Bacillales</taxon>
        <taxon>Bacillaceae</taxon>
        <taxon>Bacillus</taxon>
        <taxon>Bacillus cereus group</taxon>
    </lineage>
</organism>